<dbReference type="InterPro" id="IPR005791">
    <property type="entry name" value="SecD"/>
</dbReference>
<evidence type="ECO:0000259" key="10">
    <source>
        <dbReference type="Pfam" id="PF02355"/>
    </source>
</evidence>
<evidence type="ECO:0000256" key="8">
    <source>
        <dbReference type="ARBA" id="ARBA00023136"/>
    </source>
</evidence>
<dbReference type="GO" id="GO:0006605">
    <property type="term" value="P:protein targeting"/>
    <property type="evidence" value="ECO:0007669"/>
    <property type="project" value="UniProtKB-UniRule"/>
</dbReference>
<dbReference type="Gene3D" id="1.20.1640.10">
    <property type="entry name" value="Multidrug efflux transporter AcrB transmembrane domain"/>
    <property type="match status" value="1"/>
</dbReference>
<dbReference type="AlphaFoldDB" id="A0A1I0CRZ3"/>
<dbReference type="GO" id="GO:0065002">
    <property type="term" value="P:intracellular protein transmembrane transport"/>
    <property type="evidence" value="ECO:0007669"/>
    <property type="project" value="UniProtKB-UniRule"/>
</dbReference>
<evidence type="ECO:0000313" key="14">
    <source>
        <dbReference type="Proteomes" id="UP000243819"/>
    </source>
</evidence>
<sequence length="408" mass="43907">MVRWKNIIALMVILAVVATVTYFAIPFIQQETRLGLDLQGGVYVLLQAKSTDRAEVTDEAIRGTIEVLRNRIDELGVLEPIIQREGNDRIRIEVADAQQDPETVLALIGKTALLEFWDEEGEPVITGANLVNARALFSPENGQPVVSIELDKEGAAVFAELTRRLSGTGIPIPIVLDGQVISAPVVRAGTVITDGKAIIEGVGTIDDAARLAGLLRSGALPLELEQLEVRAVGPTLGKQSLIKSLYAGAFGLLLVVLFMVVFYRLPGIIACIALNIYLLIVLTTLIAFKAVLTLPGIAGLILTIGMAVDANIIIFERIKEEIRNGKTLRSGMESGFRRAITTILDSNITTLIVGIILFAYGTGPVRGFAVTLVIGVLVSIFTAVVVTKYLLKLLVNTNLIKNTKFFGA</sequence>
<evidence type="ECO:0000259" key="11">
    <source>
        <dbReference type="Pfam" id="PF21760"/>
    </source>
</evidence>
<dbReference type="Gene3D" id="3.30.70.3220">
    <property type="match status" value="1"/>
</dbReference>
<dbReference type="RefSeq" id="WP_091351593.1">
    <property type="nucleotide sequence ID" value="NZ_FOIF01000090.1"/>
</dbReference>
<evidence type="ECO:0000256" key="1">
    <source>
        <dbReference type="ARBA" id="ARBA00004651"/>
    </source>
</evidence>
<dbReference type="Pfam" id="PF21760">
    <property type="entry name" value="SecD_1st"/>
    <property type="match status" value="1"/>
</dbReference>
<feature type="transmembrane region" description="Helical" evidence="9">
    <location>
        <begin position="7"/>
        <end position="28"/>
    </location>
</feature>
<keyword evidence="8 9" id="KW-0472">Membrane</keyword>
<accession>A0A1I0CRZ3</accession>
<dbReference type="Pfam" id="PF02355">
    <property type="entry name" value="SecD_SecF_C"/>
    <property type="match status" value="1"/>
</dbReference>
<keyword evidence="4 9" id="KW-0812">Transmembrane</keyword>
<feature type="transmembrane region" description="Helical" evidence="9">
    <location>
        <begin position="367"/>
        <end position="391"/>
    </location>
</feature>
<dbReference type="GO" id="GO:0005886">
    <property type="term" value="C:plasma membrane"/>
    <property type="evidence" value="ECO:0007669"/>
    <property type="project" value="UniProtKB-SubCell"/>
</dbReference>
<dbReference type="NCBIfam" id="TIGR00916">
    <property type="entry name" value="2A0604s01"/>
    <property type="match status" value="1"/>
</dbReference>
<comment type="subcellular location">
    <subcellularLocation>
        <location evidence="1 9">Cell membrane</location>
        <topology evidence="1 9">Multi-pass membrane protein</topology>
    </subcellularLocation>
</comment>
<evidence type="ECO:0000256" key="2">
    <source>
        <dbReference type="ARBA" id="ARBA00022448"/>
    </source>
</evidence>
<comment type="subunit">
    <text evidence="9">Forms a complex with SecF. Part of the essential Sec protein translocation apparatus which comprises SecA, SecYEG and auxiliary proteins SecDF. Other proteins may also be involved.</text>
</comment>
<dbReference type="InterPro" id="IPR022813">
    <property type="entry name" value="SecD/SecF_arch_bac"/>
</dbReference>
<feature type="transmembrane region" description="Helical" evidence="9">
    <location>
        <begin position="272"/>
        <end position="291"/>
    </location>
</feature>
<reference evidence="14" key="1">
    <citation type="submission" date="2016-10" db="EMBL/GenBank/DDBJ databases">
        <authorList>
            <person name="Varghese N."/>
            <person name="Submissions S."/>
        </authorList>
    </citation>
    <scope>NUCLEOTIDE SEQUENCE [LARGE SCALE GENOMIC DNA]</scope>
    <source>
        <strain evidence="14">DSM 13577</strain>
    </source>
</reference>
<dbReference type="FunFam" id="1.20.1640.10:FF:000004">
    <property type="entry name" value="Protein translocase subunit SecD"/>
    <property type="match status" value="1"/>
</dbReference>
<comment type="similarity">
    <text evidence="9">Belongs to the SecD/SecF family. SecD subfamily.</text>
</comment>
<dbReference type="STRING" id="1120990.SAMN03080614_10905"/>
<evidence type="ECO:0000256" key="9">
    <source>
        <dbReference type="HAMAP-Rule" id="MF_01463"/>
    </source>
</evidence>
<dbReference type="InterPro" id="IPR048631">
    <property type="entry name" value="SecD_1st"/>
</dbReference>
<dbReference type="PANTHER" id="PTHR30081:SF1">
    <property type="entry name" value="PROTEIN TRANSLOCASE SUBUNIT SECD"/>
    <property type="match status" value="1"/>
</dbReference>
<feature type="transmembrane region" description="Helical" evidence="9">
    <location>
        <begin position="339"/>
        <end position="361"/>
    </location>
</feature>
<feature type="transmembrane region" description="Helical" evidence="9">
    <location>
        <begin position="245"/>
        <end position="265"/>
    </location>
</feature>
<dbReference type="GO" id="GO:0015450">
    <property type="term" value="F:protein-transporting ATPase activity"/>
    <property type="evidence" value="ECO:0007669"/>
    <property type="project" value="InterPro"/>
</dbReference>
<dbReference type="GO" id="GO:0043952">
    <property type="term" value="P:protein transport by the Sec complex"/>
    <property type="evidence" value="ECO:0007669"/>
    <property type="project" value="UniProtKB-UniRule"/>
</dbReference>
<keyword evidence="6 9" id="KW-1133">Transmembrane helix</keyword>
<comment type="function">
    <text evidence="9">Part of the Sec protein translocase complex. Interacts with the SecYEG preprotein conducting channel. SecDF uses the proton motive force (PMF) to complete protein translocation after the ATP-dependent function of SecA.</text>
</comment>
<dbReference type="Proteomes" id="UP000243819">
    <property type="component" value="Unassembled WGS sequence"/>
</dbReference>
<gene>
    <name evidence="9" type="primary">secD</name>
    <name evidence="13" type="ORF">SAMN03080614_10905</name>
</gene>
<evidence type="ECO:0000313" key="13">
    <source>
        <dbReference type="EMBL" id="SET22555.1"/>
    </source>
</evidence>
<keyword evidence="3 9" id="KW-1003">Cell membrane</keyword>
<dbReference type="EMBL" id="FOIF01000090">
    <property type="protein sequence ID" value="SET22555.1"/>
    <property type="molecule type" value="Genomic_DNA"/>
</dbReference>
<evidence type="ECO:0000256" key="5">
    <source>
        <dbReference type="ARBA" id="ARBA00022927"/>
    </source>
</evidence>
<evidence type="ECO:0000256" key="4">
    <source>
        <dbReference type="ARBA" id="ARBA00022692"/>
    </source>
</evidence>
<dbReference type="InterPro" id="IPR054384">
    <property type="entry name" value="SecDF_P1_head"/>
</dbReference>
<dbReference type="PANTHER" id="PTHR30081">
    <property type="entry name" value="PROTEIN-EXPORT MEMBRANE PROTEIN SEC"/>
    <property type="match status" value="1"/>
</dbReference>
<keyword evidence="5 9" id="KW-0653">Protein transport</keyword>
<feature type="domain" description="Protein translocase subunit SecDF P1" evidence="11">
    <location>
        <begin position="63"/>
        <end position="119"/>
    </location>
</feature>
<evidence type="ECO:0000256" key="6">
    <source>
        <dbReference type="ARBA" id="ARBA00022989"/>
    </source>
</evidence>
<feature type="domain" description="SecDF P1 head subdomain" evidence="12">
    <location>
        <begin position="122"/>
        <end position="221"/>
    </location>
</feature>
<proteinExistence type="inferred from homology"/>
<dbReference type="SUPFAM" id="SSF82866">
    <property type="entry name" value="Multidrug efflux transporter AcrB transmembrane domain"/>
    <property type="match status" value="1"/>
</dbReference>
<keyword evidence="7 9" id="KW-0811">Translocation</keyword>
<organism evidence="13 14">
    <name type="scientific">Anaerobranca gottschalkii DSM 13577</name>
    <dbReference type="NCBI Taxonomy" id="1120990"/>
    <lineage>
        <taxon>Bacteria</taxon>
        <taxon>Bacillati</taxon>
        <taxon>Bacillota</taxon>
        <taxon>Clostridia</taxon>
        <taxon>Eubacteriales</taxon>
        <taxon>Proteinivoracaceae</taxon>
        <taxon>Anaerobranca</taxon>
    </lineage>
</organism>
<feature type="transmembrane region" description="Helical" evidence="9">
    <location>
        <begin position="297"/>
        <end position="318"/>
    </location>
</feature>
<dbReference type="InterPro" id="IPR055344">
    <property type="entry name" value="SecD_SecF_C_bact"/>
</dbReference>
<evidence type="ECO:0000256" key="7">
    <source>
        <dbReference type="ARBA" id="ARBA00023010"/>
    </source>
</evidence>
<evidence type="ECO:0000259" key="12">
    <source>
        <dbReference type="Pfam" id="PF22599"/>
    </source>
</evidence>
<name>A0A1I0CRZ3_9FIRM</name>
<evidence type="ECO:0000256" key="3">
    <source>
        <dbReference type="ARBA" id="ARBA00022475"/>
    </source>
</evidence>
<dbReference type="OrthoDB" id="9805019at2"/>
<dbReference type="Pfam" id="PF22599">
    <property type="entry name" value="SecDF_P1_head"/>
    <property type="match status" value="1"/>
</dbReference>
<dbReference type="HAMAP" id="MF_01463_B">
    <property type="entry name" value="SecD_B"/>
    <property type="match status" value="1"/>
</dbReference>
<keyword evidence="14" id="KW-1185">Reference proteome</keyword>
<protein>
    <recommendedName>
        <fullName evidence="9">Protein translocase subunit SecD</fullName>
    </recommendedName>
</protein>
<keyword evidence="2 9" id="KW-0813">Transport</keyword>
<feature type="domain" description="Protein export membrane protein SecD/SecF C-terminal" evidence="10">
    <location>
        <begin position="224"/>
        <end position="395"/>
    </location>
</feature>
<dbReference type="InterPro" id="IPR048634">
    <property type="entry name" value="SecD_SecF_C"/>
</dbReference>
<dbReference type="NCBIfam" id="TIGR01129">
    <property type="entry name" value="secD"/>
    <property type="match status" value="1"/>
</dbReference>